<evidence type="ECO:0000313" key="1">
    <source>
        <dbReference type="EMBL" id="RDX94692.1"/>
    </source>
</evidence>
<reference evidence="1" key="1">
    <citation type="submission" date="2018-05" db="EMBL/GenBank/DDBJ databases">
        <title>Draft genome of Mucuna pruriens seed.</title>
        <authorList>
            <person name="Nnadi N.E."/>
            <person name="Vos R."/>
            <person name="Hasami M.H."/>
            <person name="Devisetty U.K."/>
            <person name="Aguiy J.C."/>
        </authorList>
    </citation>
    <scope>NUCLEOTIDE SEQUENCE [LARGE SCALE GENOMIC DNA]</scope>
    <source>
        <strain evidence="1">JCA_2017</strain>
    </source>
</reference>
<comment type="caution">
    <text evidence="1">The sequence shown here is derived from an EMBL/GenBank/DDBJ whole genome shotgun (WGS) entry which is preliminary data.</text>
</comment>
<protein>
    <submittedName>
        <fullName evidence="1">Uncharacterized protein</fullName>
    </submittedName>
</protein>
<gene>
    <name evidence="1" type="ORF">CR513_22895</name>
</gene>
<evidence type="ECO:0000313" key="2">
    <source>
        <dbReference type="Proteomes" id="UP000257109"/>
    </source>
</evidence>
<dbReference type="EMBL" id="QJKJ01004306">
    <property type="protein sequence ID" value="RDX94692.1"/>
    <property type="molecule type" value="Genomic_DNA"/>
</dbReference>
<sequence>MIKRTFFSACIVARVKRWDTGWGSELPNHREERSTFCWLSDSNPVVRDTSSFVSWCTKLSESNPESVECLCTDNSVASSNVFVELGQMENNDRTLKELATPDVA</sequence>
<dbReference type="AlphaFoldDB" id="A0A371GVV6"/>
<organism evidence="1 2">
    <name type="scientific">Mucuna pruriens</name>
    <name type="common">Velvet bean</name>
    <name type="synonym">Dolichos pruriens</name>
    <dbReference type="NCBI Taxonomy" id="157652"/>
    <lineage>
        <taxon>Eukaryota</taxon>
        <taxon>Viridiplantae</taxon>
        <taxon>Streptophyta</taxon>
        <taxon>Embryophyta</taxon>
        <taxon>Tracheophyta</taxon>
        <taxon>Spermatophyta</taxon>
        <taxon>Magnoliopsida</taxon>
        <taxon>eudicotyledons</taxon>
        <taxon>Gunneridae</taxon>
        <taxon>Pentapetalae</taxon>
        <taxon>rosids</taxon>
        <taxon>fabids</taxon>
        <taxon>Fabales</taxon>
        <taxon>Fabaceae</taxon>
        <taxon>Papilionoideae</taxon>
        <taxon>50 kb inversion clade</taxon>
        <taxon>NPAAA clade</taxon>
        <taxon>indigoferoid/millettioid clade</taxon>
        <taxon>Phaseoleae</taxon>
        <taxon>Mucuna</taxon>
    </lineage>
</organism>
<keyword evidence="2" id="KW-1185">Reference proteome</keyword>
<dbReference type="Proteomes" id="UP000257109">
    <property type="component" value="Unassembled WGS sequence"/>
</dbReference>
<accession>A0A371GVV6</accession>
<feature type="non-terminal residue" evidence="1">
    <location>
        <position position="1"/>
    </location>
</feature>
<proteinExistence type="predicted"/>
<name>A0A371GVV6_MUCPR</name>